<organism evidence="1 2">
    <name type="scientific">Halomonas elongata</name>
    <dbReference type="NCBI Taxonomy" id="2746"/>
    <lineage>
        <taxon>Bacteria</taxon>
        <taxon>Pseudomonadati</taxon>
        <taxon>Pseudomonadota</taxon>
        <taxon>Gammaproteobacteria</taxon>
        <taxon>Oceanospirillales</taxon>
        <taxon>Halomonadaceae</taxon>
        <taxon>Halomonas</taxon>
    </lineage>
</organism>
<dbReference type="InterPro" id="IPR010376">
    <property type="entry name" value="GBBH-like_N"/>
</dbReference>
<dbReference type="PANTHER" id="PTHR35303">
    <property type="entry name" value="OS02G0197800 PROTEIN"/>
    <property type="match status" value="1"/>
</dbReference>
<dbReference type="GeneID" id="91011171"/>
<dbReference type="PANTHER" id="PTHR35303:SF5">
    <property type="entry name" value="OS02G0197800 PROTEIN"/>
    <property type="match status" value="1"/>
</dbReference>
<gene>
    <name evidence="1" type="ORF">A8U91_03578</name>
</gene>
<dbReference type="RefSeq" id="WP_013333526.1">
    <property type="nucleotide sequence ID" value="NZ_CP087224.1"/>
</dbReference>
<dbReference type="Proteomes" id="UP000092504">
    <property type="component" value="Unassembled WGS sequence"/>
</dbReference>
<evidence type="ECO:0000313" key="2">
    <source>
        <dbReference type="Proteomes" id="UP000092504"/>
    </source>
</evidence>
<comment type="caution">
    <text evidence="1">The sequence shown here is derived from an EMBL/GenBank/DDBJ whole genome shotgun (WGS) entry which is preliminary data.</text>
</comment>
<reference evidence="1 2" key="1">
    <citation type="submission" date="2016-06" db="EMBL/GenBank/DDBJ databases">
        <title>Genome sequence of halotolerant plant growth promoting strain of Halomonas elongata HEK1 isolated from salterns of Rann of Kutch, Gujarat, India.</title>
        <authorList>
            <person name="Gaba S."/>
            <person name="Singh R.N."/>
            <person name="Abrol S."/>
            <person name="Kaushik R."/>
            <person name="Saxena A.K."/>
        </authorList>
    </citation>
    <scope>NUCLEOTIDE SEQUENCE [LARGE SCALE GENOMIC DNA]</scope>
    <source>
        <strain evidence="1 2">HEK1</strain>
    </source>
</reference>
<evidence type="ECO:0000313" key="1">
    <source>
        <dbReference type="EMBL" id="OBX34522.1"/>
    </source>
</evidence>
<proteinExistence type="predicted"/>
<dbReference type="AlphaFoldDB" id="A0A1B8NWZ6"/>
<accession>A0A1B8NWZ6</accession>
<protein>
    <submittedName>
        <fullName evidence="1">Uncharacterized protein</fullName>
    </submittedName>
</protein>
<dbReference type="InterPro" id="IPR038492">
    <property type="entry name" value="GBBH-like_N_sf"/>
</dbReference>
<dbReference type="Pfam" id="PF06155">
    <property type="entry name" value="GBBH-like_N"/>
    <property type="match status" value="1"/>
</dbReference>
<dbReference type="EMBL" id="MAJD01000002">
    <property type="protein sequence ID" value="OBX34522.1"/>
    <property type="molecule type" value="Genomic_DNA"/>
</dbReference>
<dbReference type="Gene3D" id="3.30.2020.30">
    <property type="match status" value="1"/>
</dbReference>
<sequence length="128" mass="14380">MSAPIPTKVHYHKQARELEIGYADGTSHRLSVEYLRVFSPSAEVQGHGGPESATLQVGKKDVGLANISRVGRYAIKLHFDDGHDSGLYSWDYLHELIQHREANWADYLKRLEEAGASREPLGIEIKQL</sequence>
<name>A0A1B8NWZ6_HALEL</name>
<dbReference type="OMA" id="SGLFTWE"/>
<dbReference type="PATRIC" id="fig|2746.7.peg.3682"/>